<sequence>MNKLLLSMAFLILMGITLMGQTRISGIVKDATTEKEIYDLKVLLVETGEEVKTDRIGYFQFVDVAEGAYTIRISGVGYETLEKNLTVSDQKNVDLGNVAVKFNPTSVNVGLVTLTVDDLDGDESSSQSAVGLLQSSQDVFASTAAFELGAYWFKVRGYDNKYNEVFFNGVRMNKTTNDRVNFGNWGGLNDVTRRPAEQTLGIEPSDYAFGDIGGVTYFDTRPSQMRKGTSLAYSFTNRSYNQRVLATYNTGLMENGWGFMGSFSRRWAEEGRVEGTFYDSWGYFLGVEKKINDKHTINFTGFGAPTRRSTNSPNTQEAYDLRGNDYNSYWGWQDGEKRSERIREFHEPVLMMTHHWNINKNTKLTTTASYMFGKDSRSRLDWYDAKNPTPTYYKNMPSYWETEETLNPEEIQNTYNAWANDPKRYQIDWDNIYLQNYTRNEVGEGAAYVLAADVIEDKTMSFYTNLKGKIASNIDFIAVASYQNTQSEYYKEVLDLLGANHYVNHNAFQGNYYNVDESRDRKVGEGDKYQYNYELNHQIADIFFQSVVKLDKLDITFGARASYTSMYRDGKYRNELYLNNSKGKSETYDFYNFGAKTQFLYKLDGRNFIQLNGEYATFAPTADEVFPNARTNDFTVDKLENTKVLSGDLSYILRAPRIKGRATAFYTKFMDEYERSFGYIDVTSGTAGDANVFTSEVLAGVDKLHIGAEVALEAQLTTTLTLSAVASIGQFTYENSPDYYQFSDSDALLDFGGRKNYGKAYLEDYKIAVGPQQGYSLGLEYRAPQYWWLGVTGNYLAQNYMDIAMYKRTQGFISDPTNPGFLFPNVNEETLRTLLKQNKFTDEFMLNVNAGKSFRFGQYNMGISLTVNNVLNNKNYVTSGFEQMRVGNYVEAQQEQSQRRFAPRMWYDQGISYFLNVYFRF</sequence>
<dbReference type="SUPFAM" id="SSF49464">
    <property type="entry name" value="Carboxypeptidase regulatory domain-like"/>
    <property type="match status" value="1"/>
</dbReference>
<comment type="subcellular location">
    <subcellularLocation>
        <location evidence="1">Cell outer membrane</location>
    </subcellularLocation>
</comment>
<evidence type="ECO:0000313" key="4">
    <source>
        <dbReference type="EMBL" id="SMC32829.1"/>
    </source>
</evidence>
<dbReference type="Gene3D" id="2.40.170.20">
    <property type="entry name" value="TonB-dependent receptor, beta-barrel domain"/>
    <property type="match status" value="1"/>
</dbReference>
<dbReference type="InterPro" id="IPR008969">
    <property type="entry name" value="CarboxyPept-like_regulatory"/>
</dbReference>
<protein>
    <submittedName>
        <fullName evidence="4">CarboxypepD_reg-like domain-containing protein</fullName>
    </submittedName>
</protein>
<evidence type="ECO:0000313" key="5">
    <source>
        <dbReference type="Proteomes" id="UP000192393"/>
    </source>
</evidence>
<accession>A0A1W1Y9M0</accession>
<keyword evidence="2" id="KW-0472">Membrane</keyword>
<name>A0A1W1Y9M0_9FLAO</name>
<organism evidence="4 5">
    <name type="scientific">Moheibacter sediminis</name>
    <dbReference type="NCBI Taxonomy" id="1434700"/>
    <lineage>
        <taxon>Bacteria</taxon>
        <taxon>Pseudomonadati</taxon>
        <taxon>Bacteroidota</taxon>
        <taxon>Flavobacteriia</taxon>
        <taxon>Flavobacteriales</taxon>
        <taxon>Weeksellaceae</taxon>
        <taxon>Moheibacter</taxon>
    </lineage>
</organism>
<reference evidence="4 5" key="1">
    <citation type="submission" date="2017-04" db="EMBL/GenBank/DDBJ databases">
        <authorList>
            <person name="Afonso C.L."/>
            <person name="Miller P.J."/>
            <person name="Scott M.A."/>
            <person name="Spackman E."/>
            <person name="Goraichik I."/>
            <person name="Dimitrov K.M."/>
            <person name="Suarez D.L."/>
            <person name="Swayne D.E."/>
        </authorList>
    </citation>
    <scope>NUCLEOTIDE SEQUENCE [LARGE SCALE GENOMIC DNA]</scope>
    <source>
        <strain evidence="4 5">CGMCC 1.12708</strain>
    </source>
</reference>
<dbReference type="OrthoDB" id="1453181at2"/>
<keyword evidence="3" id="KW-0998">Cell outer membrane</keyword>
<gene>
    <name evidence="4" type="ORF">SAMN06296427_101144</name>
</gene>
<keyword evidence="5" id="KW-1185">Reference proteome</keyword>
<evidence type="ECO:0000256" key="3">
    <source>
        <dbReference type="ARBA" id="ARBA00023237"/>
    </source>
</evidence>
<dbReference type="SUPFAM" id="SSF56935">
    <property type="entry name" value="Porins"/>
    <property type="match status" value="1"/>
</dbReference>
<proteinExistence type="predicted"/>
<dbReference type="Gene3D" id="2.60.40.1120">
    <property type="entry name" value="Carboxypeptidase-like, regulatory domain"/>
    <property type="match status" value="1"/>
</dbReference>
<dbReference type="RefSeq" id="WP_084015359.1">
    <property type="nucleotide sequence ID" value="NZ_FWXS01000001.1"/>
</dbReference>
<evidence type="ECO:0000256" key="2">
    <source>
        <dbReference type="ARBA" id="ARBA00023136"/>
    </source>
</evidence>
<dbReference type="AlphaFoldDB" id="A0A1W1Y9M0"/>
<dbReference type="InterPro" id="IPR036942">
    <property type="entry name" value="Beta-barrel_TonB_sf"/>
</dbReference>
<evidence type="ECO:0000256" key="1">
    <source>
        <dbReference type="ARBA" id="ARBA00004442"/>
    </source>
</evidence>
<dbReference type="Proteomes" id="UP000192393">
    <property type="component" value="Unassembled WGS sequence"/>
</dbReference>
<dbReference type="EMBL" id="FWXS01000001">
    <property type="protein sequence ID" value="SMC32829.1"/>
    <property type="molecule type" value="Genomic_DNA"/>
</dbReference>
<dbReference type="GO" id="GO:0009279">
    <property type="term" value="C:cell outer membrane"/>
    <property type="evidence" value="ECO:0007669"/>
    <property type="project" value="UniProtKB-SubCell"/>
</dbReference>
<dbReference type="STRING" id="1434700.SAMN06296427_101144"/>
<dbReference type="Pfam" id="PF13715">
    <property type="entry name" value="CarbopepD_reg_2"/>
    <property type="match status" value="1"/>
</dbReference>